<sequence>MTWLAVAIGGAIGAMGRFAVTAYTFPLLANRFPLGTLTVNVLGSLLMGVCYVLIIEKSVLSPEWRNLLMTGFLGAFTTFSTFALDAVTLWQNGHGQLALIYIAISVCACVLAVAVGIECTLRLV</sequence>
<evidence type="ECO:0000256" key="2">
    <source>
        <dbReference type="ARBA" id="ARBA00022475"/>
    </source>
</evidence>
<dbReference type="PANTHER" id="PTHR28259:SF1">
    <property type="entry name" value="FLUORIDE EXPORT PROTEIN 1-RELATED"/>
    <property type="match status" value="1"/>
</dbReference>
<evidence type="ECO:0000256" key="9">
    <source>
        <dbReference type="ARBA" id="ARBA00023303"/>
    </source>
</evidence>
<feature type="binding site" evidence="12">
    <location>
        <position position="74"/>
    </location>
    <ligand>
        <name>Na(+)</name>
        <dbReference type="ChEBI" id="CHEBI:29101"/>
        <note>structural</note>
    </ligand>
</feature>
<evidence type="ECO:0000313" key="14">
    <source>
        <dbReference type="Proteomes" id="UP000787472"/>
    </source>
</evidence>
<evidence type="ECO:0000256" key="7">
    <source>
        <dbReference type="ARBA" id="ARBA00023065"/>
    </source>
</evidence>
<keyword evidence="12" id="KW-0479">Metal-binding</keyword>
<evidence type="ECO:0000256" key="3">
    <source>
        <dbReference type="ARBA" id="ARBA00022519"/>
    </source>
</evidence>
<dbReference type="Proteomes" id="UP000787472">
    <property type="component" value="Unassembled WGS sequence"/>
</dbReference>
<organism evidence="13 14">
    <name type="scientific">Pseudomaricurvus hydrocarbonicus</name>
    <dbReference type="NCBI Taxonomy" id="1470433"/>
    <lineage>
        <taxon>Bacteria</taxon>
        <taxon>Pseudomonadati</taxon>
        <taxon>Pseudomonadota</taxon>
        <taxon>Gammaproteobacteria</taxon>
        <taxon>Cellvibrionales</taxon>
        <taxon>Cellvibrionaceae</taxon>
        <taxon>Pseudomaricurvus</taxon>
    </lineage>
</organism>
<dbReference type="HAMAP" id="MF_00454">
    <property type="entry name" value="FluC"/>
    <property type="match status" value="1"/>
</dbReference>
<evidence type="ECO:0000313" key="13">
    <source>
        <dbReference type="EMBL" id="NHO65295.1"/>
    </source>
</evidence>
<evidence type="ECO:0000256" key="4">
    <source>
        <dbReference type="ARBA" id="ARBA00022692"/>
    </source>
</evidence>
<dbReference type="NCBIfam" id="TIGR00494">
    <property type="entry name" value="crcB"/>
    <property type="match status" value="1"/>
</dbReference>
<keyword evidence="4 12" id="KW-0812">Transmembrane</keyword>
<keyword evidence="7 12" id="KW-0406">Ion transport</keyword>
<keyword evidence="9 12" id="KW-0407">Ion channel</keyword>
<comment type="function">
    <text evidence="12">Fluoride-specific ion channel. Important for reducing fluoride concentration in the cell, thus reducing its toxicity.</text>
</comment>
<comment type="similarity">
    <text evidence="10 12">Belongs to the fluoride channel Fluc/FEX (TC 1.A.43) family.</text>
</comment>
<name>A0A9E5JVH1_9GAMM</name>
<evidence type="ECO:0000256" key="12">
    <source>
        <dbReference type="HAMAP-Rule" id="MF_00454"/>
    </source>
</evidence>
<dbReference type="RefSeq" id="WP_167183940.1">
    <property type="nucleotide sequence ID" value="NZ_JAAONZ010000004.1"/>
</dbReference>
<evidence type="ECO:0000256" key="6">
    <source>
        <dbReference type="ARBA" id="ARBA00023053"/>
    </source>
</evidence>
<evidence type="ECO:0000256" key="10">
    <source>
        <dbReference type="ARBA" id="ARBA00035120"/>
    </source>
</evidence>
<reference evidence="13" key="1">
    <citation type="submission" date="2020-03" db="EMBL/GenBank/DDBJ databases">
        <authorList>
            <person name="Guo F."/>
        </authorList>
    </citation>
    <scope>NUCLEOTIDE SEQUENCE</scope>
    <source>
        <strain evidence="13">JCM 30134</strain>
    </source>
</reference>
<keyword evidence="14" id="KW-1185">Reference proteome</keyword>
<keyword evidence="6 12" id="KW-0915">Sodium</keyword>
<evidence type="ECO:0000256" key="8">
    <source>
        <dbReference type="ARBA" id="ARBA00023136"/>
    </source>
</evidence>
<dbReference type="GO" id="GO:0140114">
    <property type="term" value="P:cellular detoxification of fluoride"/>
    <property type="evidence" value="ECO:0007669"/>
    <property type="project" value="UniProtKB-UniRule"/>
</dbReference>
<gene>
    <name evidence="12 13" type="primary">crcB</name>
    <name evidence="12" type="synonym">fluC</name>
    <name evidence="13" type="ORF">G8770_07040</name>
</gene>
<feature type="transmembrane region" description="Helical" evidence="12">
    <location>
        <begin position="32"/>
        <end position="55"/>
    </location>
</feature>
<protein>
    <recommendedName>
        <fullName evidence="12">Fluoride-specific ion channel FluC</fullName>
    </recommendedName>
</protein>
<keyword evidence="2 12" id="KW-1003">Cell membrane</keyword>
<dbReference type="AlphaFoldDB" id="A0A9E5JVH1"/>
<evidence type="ECO:0000256" key="11">
    <source>
        <dbReference type="ARBA" id="ARBA00035585"/>
    </source>
</evidence>
<keyword evidence="12" id="KW-0813">Transport</keyword>
<keyword evidence="8 12" id="KW-0472">Membrane</keyword>
<keyword evidence="3" id="KW-0997">Cell inner membrane</keyword>
<keyword evidence="5 12" id="KW-1133">Transmembrane helix</keyword>
<dbReference type="GO" id="GO:0005886">
    <property type="term" value="C:plasma membrane"/>
    <property type="evidence" value="ECO:0007669"/>
    <property type="project" value="UniProtKB-SubCell"/>
</dbReference>
<comment type="activity regulation">
    <text evidence="12">Na(+) is not transported, but it plays an essential structural role and its presence is essential for fluoride channel function.</text>
</comment>
<feature type="binding site" evidence="12">
    <location>
        <position position="77"/>
    </location>
    <ligand>
        <name>Na(+)</name>
        <dbReference type="ChEBI" id="CHEBI:29101"/>
        <note>structural</note>
    </ligand>
</feature>
<dbReference type="InterPro" id="IPR003691">
    <property type="entry name" value="FluC"/>
</dbReference>
<dbReference type="Pfam" id="PF02537">
    <property type="entry name" value="CRCB"/>
    <property type="match status" value="1"/>
</dbReference>
<dbReference type="EMBL" id="JAAONZ010000004">
    <property type="protein sequence ID" value="NHO65295.1"/>
    <property type="molecule type" value="Genomic_DNA"/>
</dbReference>
<feature type="transmembrane region" description="Helical" evidence="12">
    <location>
        <begin position="96"/>
        <end position="117"/>
    </location>
</feature>
<evidence type="ECO:0000256" key="5">
    <source>
        <dbReference type="ARBA" id="ARBA00022989"/>
    </source>
</evidence>
<proteinExistence type="inferred from homology"/>
<comment type="subcellular location">
    <subcellularLocation>
        <location evidence="1 12">Cell membrane</location>
        <topology evidence="1 12">Multi-pass membrane protein</topology>
    </subcellularLocation>
</comment>
<feature type="transmembrane region" description="Helical" evidence="12">
    <location>
        <begin position="67"/>
        <end position="90"/>
    </location>
</feature>
<dbReference type="GO" id="GO:0062054">
    <property type="term" value="F:fluoride channel activity"/>
    <property type="evidence" value="ECO:0007669"/>
    <property type="project" value="UniProtKB-UniRule"/>
</dbReference>
<dbReference type="GO" id="GO:0046872">
    <property type="term" value="F:metal ion binding"/>
    <property type="evidence" value="ECO:0007669"/>
    <property type="project" value="UniProtKB-KW"/>
</dbReference>
<comment type="catalytic activity">
    <reaction evidence="11">
        <text>fluoride(in) = fluoride(out)</text>
        <dbReference type="Rhea" id="RHEA:76159"/>
        <dbReference type="ChEBI" id="CHEBI:17051"/>
    </reaction>
    <physiologicalReaction direction="left-to-right" evidence="11">
        <dbReference type="Rhea" id="RHEA:76160"/>
    </physiologicalReaction>
</comment>
<accession>A0A9E5JVH1</accession>
<evidence type="ECO:0000256" key="1">
    <source>
        <dbReference type="ARBA" id="ARBA00004651"/>
    </source>
</evidence>
<comment type="caution">
    <text evidence="13">The sequence shown here is derived from an EMBL/GenBank/DDBJ whole genome shotgun (WGS) entry which is preliminary data.</text>
</comment>
<dbReference type="PANTHER" id="PTHR28259">
    <property type="entry name" value="FLUORIDE EXPORT PROTEIN 1-RELATED"/>
    <property type="match status" value="1"/>
</dbReference>